<dbReference type="Gene3D" id="1.20.120.720">
    <property type="entry name" value="Myosin VI head, motor domain, U50 subdomain"/>
    <property type="match status" value="1"/>
</dbReference>
<dbReference type="FunFam" id="1.10.10.820:FF:000004">
    <property type="entry name" value="unconventional myosin-XVIIIa isoform X1"/>
    <property type="match status" value="1"/>
</dbReference>
<feature type="binding site" evidence="10">
    <location>
        <begin position="38"/>
        <end position="45"/>
    </location>
    <ligand>
        <name>ATP</name>
        <dbReference type="ChEBI" id="CHEBI:30616"/>
    </ligand>
</feature>
<dbReference type="FunFam" id="4.10.270.10:FF:000002">
    <property type="entry name" value="unconventional myosin-XVIIIa isoform X1"/>
    <property type="match status" value="1"/>
</dbReference>
<keyword evidence="15" id="KW-1185">Reference proteome</keyword>
<protein>
    <recommendedName>
        <fullName evidence="13">Myosin motor domain-containing protein</fullName>
    </recommendedName>
</protein>
<keyword evidence="4" id="KW-0597">Phosphoprotein</keyword>
<keyword evidence="10" id="KW-0009">Actin-binding</keyword>
<dbReference type="Gene3D" id="3.40.850.10">
    <property type="entry name" value="Kinesin motor domain"/>
    <property type="match status" value="1"/>
</dbReference>
<keyword evidence="3" id="KW-0963">Cytoplasm</keyword>
<evidence type="ECO:0000256" key="12">
    <source>
        <dbReference type="SAM" id="MobiDB-lite"/>
    </source>
</evidence>
<dbReference type="PANTHER" id="PTHR45615:SF13">
    <property type="entry name" value="UNCONVENTIONAL MYOSIN-XVIIIA"/>
    <property type="match status" value="1"/>
</dbReference>
<dbReference type="GO" id="GO:0005524">
    <property type="term" value="F:ATP binding"/>
    <property type="evidence" value="ECO:0007669"/>
    <property type="project" value="UniProtKB-UniRule"/>
</dbReference>
<evidence type="ECO:0000256" key="10">
    <source>
        <dbReference type="PROSITE-ProRule" id="PRU00782"/>
    </source>
</evidence>
<dbReference type="SUPFAM" id="SSF52540">
    <property type="entry name" value="P-loop containing nucleoside triphosphate hydrolases"/>
    <property type="match status" value="1"/>
</dbReference>
<dbReference type="Gene3D" id="4.10.270.10">
    <property type="entry name" value="Myosin, subunit A"/>
    <property type="match status" value="1"/>
</dbReference>
<dbReference type="Gene3D" id="1.10.10.820">
    <property type="match status" value="1"/>
</dbReference>
<dbReference type="SUPFAM" id="SSF90257">
    <property type="entry name" value="Myosin rod fragments"/>
    <property type="match status" value="1"/>
</dbReference>
<keyword evidence="7 11" id="KW-0175">Coiled coil</keyword>
<dbReference type="Gene3D" id="3.30.70.1590">
    <property type="match status" value="1"/>
</dbReference>
<evidence type="ECO:0000256" key="11">
    <source>
        <dbReference type="SAM" id="Coils"/>
    </source>
</evidence>
<evidence type="ECO:0000313" key="15">
    <source>
        <dbReference type="Proteomes" id="UP001497482"/>
    </source>
</evidence>
<dbReference type="InterPro" id="IPR036064">
    <property type="entry name" value="MYSc_Myo18"/>
</dbReference>
<keyword evidence="6 10" id="KW-0067">ATP-binding</keyword>
<dbReference type="GO" id="GO:0003774">
    <property type="term" value="F:cytoskeletal motor activity"/>
    <property type="evidence" value="ECO:0007669"/>
    <property type="project" value="UniProtKB-UniRule"/>
</dbReference>
<evidence type="ECO:0000256" key="7">
    <source>
        <dbReference type="ARBA" id="ARBA00023054"/>
    </source>
</evidence>
<sequence length="1398" mass="157758">MFKGCRREDMAPHIYSVAQRAYRNLLTTRQDQSIVLLGKSGSGKTTNTQHLVQYLVSIAGSTGKIFSAEKWQAVYTILEAFGNSSTSMNSNASRFSHVVSLDFDQAGQVSSASIQSESTFNVFYFLMSGADSSLRTELHLNHLAENSTFGILPQTKAEDKQRSSQQFTKLQAAMKVLGFSSEEQRALWLILGGIYHLGAAGATKAGRRQFARHEWAQKAAYLLGCTLEELSSSIFKHQGKGLQHNQSFRGGAEDMGQGDGSGLKITALECLEAMASGLYSELFTLVISLINRALKSSQHSLCSLLIVDTPGFQNPKVSQLKRGATFEELCHNYTQERLQTLFHERTFTQELDRYKEENIELALDDIESSASLSVAAVDQASTQALVRTLSRTDEARGLLWLLEEEAVHPGGSESTMLERLFSYYGSAQPHGKGGSLLLHGDRPHHFLLGHSHGTDWVEYDAQGWLGHAKHNPAAQNAASLLQDSQKKNISGLFMSRGSGATVLSGSIAGLEGSSQLALRRATSMRKTFTTGVAAVKKKSLCIQIKLQVDALVDMVRRSKVHFVHCLLPKSECVSGGDLRVPHGESAEAGLMTLDVPLLRAQLRGSKLLDALRIYRQGFPDHMVFSEFRRRFDVLAPHLTKKHGRHYIVTDEKRAVEELLESLDLEKSTYHMGLSRVFFRAGTLSRLEEQRDVQTRTNISLFQAACRGYLARQAFKKRKIQDLAIRCIQKNIKKNRGVKGWPWWKLFTTVRPLIEVQLTEEQIRGKDEEIQQLKQKLEKVEKERNELRLNTDRLESRISEMSSELADERNTGESASQLLESETGERLRLERDMKDLQGKFDQMKKQMETMEMEVMEARLIRASELNGELDDDDSGGEWRLKYERAIREIEFTKKRLQQELEDKMEVEQQSKRQLERRITDLQADNEEAQRNIQQLKKKAQKLTSELQDTKLHLEGQQSRNHDLEKKQRKFDSELSSAQEEASRERSLREKLAREKDMLTGEAFSLRQQLEDKDVEVCAVNLKLDQLEAELLDLNSQETKDEASLAKVKKQLRDLEAKVKDQEEELDEQAGTIQMLEQAKLRLEMEMERLRQTHSKDIESKDDEVEEIRQSCSKKLKQMEVQLEEEYDEKQKVLKEKRELESKLLSAQDQVRGGDVETEKRLRKDLKRTKALLADAQIMLDHIKNNAPSKREIAQLKNQLEESEFTCAAAVKARKSMEVEIEDLHVQMEDISKAKQTAAAELLAEDASSMMARYPDAPLFIVGDFNNCRLDAVMPSLHQYVDIPTRKQNTLDLCYGNISDAFVARAHAPLGFSDHNVVVLIPHYLTGLKRAKPTIHSASVWSEDAIAQLQGCLACTDWDVFQGDLDNKSTTLPSVRAAQCPAPGLPITAPIYGGGCTPTT</sequence>
<keyword evidence="8 10" id="KW-0518">Myosin</keyword>
<comment type="caution">
    <text evidence="10">Lacks conserved residue(s) required for the propagation of feature annotation.</text>
</comment>
<evidence type="ECO:0000313" key="14">
    <source>
        <dbReference type="EMBL" id="CAL1571458.1"/>
    </source>
</evidence>
<comment type="subcellular location">
    <subcellularLocation>
        <location evidence="1">Cytoplasm</location>
    </subcellularLocation>
</comment>
<dbReference type="InterPro" id="IPR002928">
    <property type="entry name" value="Myosin_tail"/>
</dbReference>
<accession>A0AAV2J3I7</accession>
<dbReference type="SMART" id="SM00242">
    <property type="entry name" value="MYSc"/>
    <property type="match status" value="1"/>
</dbReference>
<evidence type="ECO:0000256" key="8">
    <source>
        <dbReference type="ARBA" id="ARBA00023123"/>
    </source>
</evidence>
<evidence type="ECO:0000259" key="13">
    <source>
        <dbReference type="PROSITE" id="PS51456"/>
    </source>
</evidence>
<dbReference type="PANTHER" id="PTHR45615">
    <property type="entry name" value="MYOSIN HEAVY CHAIN, NON-MUSCLE"/>
    <property type="match status" value="1"/>
</dbReference>
<feature type="compositionally biased region" description="Basic and acidic residues" evidence="12">
    <location>
        <begin position="948"/>
        <end position="971"/>
    </location>
</feature>
<comment type="similarity">
    <text evidence="2 10">Belongs to the TRAFAC class myosin-kinesin ATPase superfamily. Myosin family.</text>
</comment>
<feature type="region of interest" description="Disordered" evidence="12">
    <location>
        <begin position="948"/>
        <end position="986"/>
    </location>
</feature>
<dbReference type="PROSITE" id="PS51456">
    <property type="entry name" value="MYOSIN_MOTOR"/>
    <property type="match status" value="1"/>
</dbReference>
<reference evidence="14 15" key="1">
    <citation type="submission" date="2024-04" db="EMBL/GenBank/DDBJ databases">
        <authorList>
            <person name="Waldvogel A.-M."/>
            <person name="Schoenle A."/>
        </authorList>
    </citation>
    <scope>NUCLEOTIDE SEQUENCE [LARGE SCALE GENOMIC DNA]</scope>
</reference>
<dbReference type="PRINTS" id="PR00193">
    <property type="entry name" value="MYOSINHEAVY"/>
</dbReference>
<name>A0AAV2J3I7_KNICA</name>
<evidence type="ECO:0000256" key="3">
    <source>
        <dbReference type="ARBA" id="ARBA00022490"/>
    </source>
</evidence>
<dbReference type="InterPro" id="IPR000048">
    <property type="entry name" value="IQ_motif_EF-hand-BS"/>
</dbReference>
<evidence type="ECO:0000256" key="5">
    <source>
        <dbReference type="ARBA" id="ARBA00022741"/>
    </source>
</evidence>
<dbReference type="InterPro" id="IPR001609">
    <property type="entry name" value="Myosin_head_motor_dom-like"/>
</dbReference>
<keyword evidence="5 10" id="KW-0547">Nucleotide-binding</keyword>
<evidence type="ECO:0000256" key="6">
    <source>
        <dbReference type="ARBA" id="ARBA00022840"/>
    </source>
</evidence>
<dbReference type="Pfam" id="PF01576">
    <property type="entry name" value="Myosin_tail_1"/>
    <property type="match status" value="1"/>
</dbReference>
<dbReference type="GO" id="GO:0032982">
    <property type="term" value="C:myosin filament"/>
    <property type="evidence" value="ECO:0007669"/>
    <property type="project" value="TreeGrafter"/>
</dbReference>
<feature type="coiled-coil region" evidence="11">
    <location>
        <begin position="1022"/>
        <end position="1184"/>
    </location>
</feature>
<dbReference type="GO" id="GO:0016460">
    <property type="term" value="C:myosin II complex"/>
    <property type="evidence" value="ECO:0007669"/>
    <property type="project" value="TreeGrafter"/>
</dbReference>
<evidence type="ECO:0000256" key="1">
    <source>
        <dbReference type="ARBA" id="ARBA00004496"/>
    </source>
</evidence>
<feature type="domain" description="Myosin motor" evidence="13">
    <location>
        <begin position="1"/>
        <end position="691"/>
    </location>
</feature>
<dbReference type="GO" id="GO:0031032">
    <property type="term" value="P:actomyosin structure organization"/>
    <property type="evidence" value="ECO:0007669"/>
    <property type="project" value="TreeGrafter"/>
</dbReference>
<dbReference type="PROSITE" id="PS50096">
    <property type="entry name" value="IQ"/>
    <property type="match status" value="1"/>
</dbReference>
<gene>
    <name evidence="14" type="ORF">KC01_LOCUS3572</name>
</gene>
<dbReference type="Pfam" id="PF00063">
    <property type="entry name" value="Myosin_head"/>
    <property type="match status" value="1"/>
</dbReference>
<dbReference type="FunFam" id="1.20.58.530:FF:000011">
    <property type="entry name" value="unconventional myosin-XVIIIa isoform X2"/>
    <property type="match status" value="1"/>
</dbReference>
<dbReference type="Gene3D" id="1.20.5.340">
    <property type="match status" value="1"/>
</dbReference>
<feature type="region of interest" description="Disordered" evidence="12">
    <location>
        <begin position="799"/>
        <end position="823"/>
    </location>
</feature>
<dbReference type="CDD" id="cd01386">
    <property type="entry name" value="MYSc_Myo18"/>
    <property type="match status" value="1"/>
</dbReference>
<evidence type="ECO:0000256" key="4">
    <source>
        <dbReference type="ARBA" id="ARBA00022553"/>
    </source>
</evidence>
<dbReference type="EMBL" id="OZ035832">
    <property type="protein sequence ID" value="CAL1571458.1"/>
    <property type="molecule type" value="Genomic_DNA"/>
</dbReference>
<keyword evidence="9 10" id="KW-0505">Motor protein</keyword>
<evidence type="ECO:0000256" key="2">
    <source>
        <dbReference type="ARBA" id="ARBA00008314"/>
    </source>
</evidence>
<evidence type="ECO:0000256" key="9">
    <source>
        <dbReference type="ARBA" id="ARBA00023175"/>
    </source>
</evidence>
<dbReference type="SMART" id="SM00015">
    <property type="entry name" value="IQ"/>
    <property type="match status" value="1"/>
</dbReference>
<dbReference type="Gene3D" id="1.20.58.530">
    <property type="match status" value="1"/>
</dbReference>
<dbReference type="InterPro" id="IPR027417">
    <property type="entry name" value="P-loop_NTPase"/>
</dbReference>
<dbReference type="GO" id="GO:0051015">
    <property type="term" value="F:actin filament binding"/>
    <property type="evidence" value="ECO:0007669"/>
    <property type="project" value="TreeGrafter"/>
</dbReference>
<organism evidence="14 15">
    <name type="scientific">Knipowitschia caucasica</name>
    <name type="common">Caucasian dwarf goby</name>
    <name type="synonym">Pomatoschistus caucasicus</name>
    <dbReference type="NCBI Taxonomy" id="637954"/>
    <lineage>
        <taxon>Eukaryota</taxon>
        <taxon>Metazoa</taxon>
        <taxon>Chordata</taxon>
        <taxon>Craniata</taxon>
        <taxon>Vertebrata</taxon>
        <taxon>Euteleostomi</taxon>
        <taxon>Actinopterygii</taxon>
        <taxon>Neopterygii</taxon>
        <taxon>Teleostei</taxon>
        <taxon>Neoteleostei</taxon>
        <taxon>Acanthomorphata</taxon>
        <taxon>Gobiaria</taxon>
        <taxon>Gobiiformes</taxon>
        <taxon>Gobioidei</taxon>
        <taxon>Gobiidae</taxon>
        <taxon>Gobiinae</taxon>
        <taxon>Knipowitschia</taxon>
    </lineage>
</organism>
<dbReference type="GO" id="GO:0005737">
    <property type="term" value="C:cytoplasm"/>
    <property type="evidence" value="ECO:0007669"/>
    <property type="project" value="UniProtKB-SubCell"/>
</dbReference>
<dbReference type="InterPro" id="IPR036961">
    <property type="entry name" value="Kinesin_motor_dom_sf"/>
</dbReference>
<dbReference type="Proteomes" id="UP001497482">
    <property type="component" value="Chromosome 10"/>
</dbReference>
<proteinExistence type="inferred from homology"/>